<dbReference type="InterPro" id="IPR006913">
    <property type="entry name" value="CENP-V/GFA"/>
</dbReference>
<reference evidence="7 8" key="1">
    <citation type="submission" date="2018-10" db="EMBL/GenBank/DDBJ databases">
        <title>Notoacmeibacter sp. M2BS9Y-3-1, whole genome shotgun sequence.</title>
        <authorList>
            <person name="Tuo L."/>
        </authorList>
    </citation>
    <scope>NUCLEOTIDE SEQUENCE [LARGE SCALE GENOMIC DNA]</scope>
    <source>
        <strain evidence="7 8">M2BS9Y-3-1</strain>
    </source>
</reference>
<dbReference type="InterPro" id="IPR011057">
    <property type="entry name" value="Mss4-like_sf"/>
</dbReference>
<evidence type="ECO:0000313" key="7">
    <source>
        <dbReference type="EMBL" id="RLQ87605.1"/>
    </source>
</evidence>
<proteinExistence type="inferred from homology"/>
<accession>A0A3L7JB47</accession>
<keyword evidence="4" id="KW-0456">Lyase</keyword>
<evidence type="ECO:0000256" key="1">
    <source>
        <dbReference type="ARBA" id="ARBA00005495"/>
    </source>
</evidence>
<dbReference type="Pfam" id="PF04828">
    <property type="entry name" value="GFA"/>
    <property type="match status" value="1"/>
</dbReference>
<feature type="region of interest" description="Disordered" evidence="5">
    <location>
        <begin position="128"/>
        <end position="151"/>
    </location>
</feature>
<feature type="domain" description="CENP-V/GFA" evidence="6">
    <location>
        <begin position="3"/>
        <end position="128"/>
    </location>
</feature>
<sequence length="151" mass="16265">MTITGGCQSGAVRYRVEGAFGDPHLCHCRMCQKASGNYFQPFGLVQHRNFALVTGEPKWFASSEPARRGFCGECGTPLFFELLGKGRIGVSLGSLDDPASVKPVSAYGAESRVPFIAEVCAIEGEPYDTESPTIASVAATNRQKSGQERRE</sequence>
<evidence type="ECO:0000256" key="4">
    <source>
        <dbReference type="ARBA" id="ARBA00023239"/>
    </source>
</evidence>
<dbReference type="PANTHER" id="PTHR33337">
    <property type="entry name" value="GFA DOMAIN-CONTAINING PROTEIN"/>
    <property type="match status" value="1"/>
</dbReference>
<keyword evidence="2" id="KW-0479">Metal-binding</keyword>
<protein>
    <submittedName>
        <fullName evidence="7">GFA family protein</fullName>
    </submittedName>
</protein>
<keyword evidence="3" id="KW-0862">Zinc</keyword>
<gene>
    <name evidence="7" type="ORF">D8780_04685</name>
</gene>
<dbReference type="SUPFAM" id="SSF51316">
    <property type="entry name" value="Mss4-like"/>
    <property type="match status" value="1"/>
</dbReference>
<dbReference type="AlphaFoldDB" id="A0A3L7JB47"/>
<dbReference type="PROSITE" id="PS51891">
    <property type="entry name" value="CENP_V_GFA"/>
    <property type="match status" value="1"/>
</dbReference>
<dbReference type="GO" id="GO:0046872">
    <property type="term" value="F:metal ion binding"/>
    <property type="evidence" value="ECO:0007669"/>
    <property type="project" value="UniProtKB-KW"/>
</dbReference>
<dbReference type="Gene3D" id="3.90.1590.10">
    <property type="entry name" value="glutathione-dependent formaldehyde- activating enzyme (gfa)"/>
    <property type="match status" value="1"/>
</dbReference>
<dbReference type="EMBL" id="RCWN01000001">
    <property type="protein sequence ID" value="RLQ87605.1"/>
    <property type="molecule type" value="Genomic_DNA"/>
</dbReference>
<organism evidence="7 8">
    <name type="scientific">Notoacmeibacter ruber</name>
    <dbReference type="NCBI Taxonomy" id="2670375"/>
    <lineage>
        <taxon>Bacteria</taxon>
        <taxon>Pseudomonadati</taxon>
        <taxon>Pseudomonadota</taxon>
        <taxon>Alphaproteobacteria</taxon>
        <taxon>Hyphomicrobiales</taxon>
        <taxon>Notoacmeibacteraceae</taxon>
        <taxon>Notoacmeibacter</taxon>
    </lineage>
</organism>
<evidence type="ECO:0000256" key="2">
    <source>
        <dbReference type="ARBA" id="ARBA00022723"/>
    </source>
</evidence>
<dbReference type="Proteomes" id="UP000281094">
    <property type="component" value="Unassembled WGS sequence"/>
</dbReference>
<dbReference type="PANTHER" id="PTHR33337:SF40">
    <property type="entry name" value="CENP-V_GFA DOMAIN-CONTAINING PROTEIN-RELATED"/>
    <property type="match status" value="1"/>
</dbReference>
<evidence type="ECO:0000313" key="8">
    <source>
        <dbReference type="Proteomes" id="UP000281094"/>
    </source>
</evidence>
<comment type="similarity">
    <text evidence="1">Belongs to the Gfa family.</text>
</comment>
<keyword evidence="8" id="KW-1185">Reference proteome</keyword>
<dbReference type="RefSeq" id="WP_121644574.1">
    <property type="nucleotide sequence ID" value="NZ_RCWN01000001.1"/>
</dbReference>
<dbReference type="GO" id="GO:0016846">
    <property type="term" value="F:carbon-sulfur lyase activity"/>
    <property type="evidence" value="ECO:0007669"/>
    <property type="project" value="InterPro"/>
</dbReference>
<evidence type="ECO:0000259" key="6">
    <source>
        <dbReference type="PROSITE" id="PS51891"/>
    </source>
</evidence>
<evidence type="ECO:0000256" key="5">
    <source>
        <dbReference type="SAM" id="MobiDB-lite"/>
    </source>
</evidence>
<comment type="caution">
    <text evidence="7">The sequence shown here is derived from an EMBL/GenBank/DDBJ whole genome shotgun (WGS) entry which is preliminary data.</text>
</comment>
<evidence type="ECO:0000256" key="3">
    <source>
        <dbReference type="ARBA" id="ARBA00022833"/>
    </source>
</evidence>
<feature type="compositionally biased region" description="Polar residues" evidence="5">
    <location>
        <begin position="130"/>
        <end position="144"/>
    </location>
</feature>
<name>A0A3L7JB47_9HYPH</name>